<name>A0A6S7HBG2_PARCT</name>
<accession>A0A6S7HBG2</accession>
<evidence type="ECO:0000256" key="3">
    <source>
        <dbReference type="ARBA" id="ARBA00022443"/>
    </source>
</evidence>
<feature type="compositionally biased region" description="Polar residues" evidence="6">
    <location>
        <begin position="353"/>
        <end position="365"/>
    </location>
</feature>
<dbReference type="Pfam" id="PF00169">
    <property type="entry name" value="PH"/>
    <property type="match status" value="1"/>
</dbReference>
<feature type="region of interest" description="Disordered" evidence="6">
    <location>
        <begin position="48"/>
        <end position="74"/>
    </location>
</feature>
<dbReference type="GO" id="GO:0005886">
    <property type="term" value="C:plasma membrane"/>
    <property type="evidence" value="ECO:0007669"/>
    <property type="project" value="TreeGrafter"/>
</dbReference>
<dbReference type="PROSITE" id="PS50003">
    <property type="entry name" value="PH_DOMAIN"/>
    <property type="match status" value="1"/>
</dbReference>
<dbReference type="EMBL" id="CACRXK020003804">
    <property type="protein sequence ID" value="CAB4000310.1"/>
    <property type="molecule type" value="Genomic_DNA"/>
</dbReference>
<keyword evidence="4" id="KW-0963">Cytoplasm</keyword>
<dbReference type="InterPro" id="IPR037781">
    <property type="entry name" value="SKAP_fam"/>
</dbReference>
<comment type="subcellular location">
    <subcellularLocation>
        <location evidence="1">Cytoplasm</location>
    </subcellularLocation>
</comment>
<dbReference type="GO" id="GO:0005737">
    <property type="term" value="C:cytoplasm"/>
    <property type="evidence" value="ECO:0007669"/>
    <property type="project" value="UniProtKB-SubCell"/>
</dbReference>
<proteinExistence type="inferred from homology"/>
<feature type="compositionally biased region" description="Acidic residues" evidence="6">
    <location>
        <begin position="378"/>
        <end position="397"/>
    </location>
</feature>
<evidence type="ECO:0000256" key="5">
    <source>
        <dbReference type="ARBA" id="ARBA00022553"/>
    </source>
</evidence>
<dbReference type="PANTHER" id="PTHR15129">
    <property type="entry name" value="SRC-ASSOCIATED ADAPTOR PROTEIN"/>
    <property type="match status" value="1"/>
</dbReference>
<organism evidence="7 8">
    <name type="scientific">Paramuricea clavata</name>
    <name type="common">Red gorgonian</name>
    <name type="synonym">Violescent sea-whip</name>
    <dbReference type="NCBI Taxonomy" id="317549"/>
    <lineage>
        <taxon>Eukaryota</taxon>
        <taxon>Metazoa</taxon>
        <taxon>Cnidaria</taxon>
        <taxon>Anthozoa</taxon>
        <taxon>Octocorallia</taxon>
        <taxon>Malacalcyonacea</taxon>
        <taxon>Plexauridae</taxon>
        <taxon>Paramuricea</taxon>
    </lineage>
</organism>
<dbReference type="InterPro" id="IPR036028">
    <property type="entry name" value="SH3-like_dom_sf"/>
</dbReference>
<dbReference type="PANTHER" id="PTHR15129:SF0">
    <property type="entry name" value="SH3 DOMAIN-CONTAINING PROTEIN"/>
    <property type="match status" value="1"/>
</dbReference>
<dbReference type="SMART" id="SM00233">
    <property type="entry name" value="PH"/>
    <property type="match status" value="1"/>
</dbReference>
<feature type="compositionally biased region" description="Polar residues" evidence="6">
    <location>
        <begin position="479"/>
        <end position="492"/>
    </location>
</feature>
<gene>
    <name evidence="7" type="ORF">PACLA_8A029387</name>
</gene>
<dbReference type="OrthoDB" id="5974593at2759"/>
<feature type="region of interest" description="Disordered" evidence="6">
    <location>
        <begin position="353"/>
        <end position="517"/>
    </location>
</feature>
<comment type="similarity">
    <text evidence="2">Belongs to the SKAP family.</text>
</comment>
<keyword evidence="3" id="KW-0728">SH3 domain</keyword>
<dbReference type="GO" id="GO:0016301">
    <property type="term" value="F:kinase activity"/>
    <property type="evidence" value="ECO:0007669"/>
    <property type="project" value="UniProtKB-KW"/>
</dbReference>
<evidence type="ECO:0000256" key="4">
    <source>
        <dbReference type="ARBA" id="ARBA00022490"/>
    </source>
</evidence>
<evidence type="ECO:0000256" key="6">
    <source>
        <dbReference type="SAM" id="MobiDB-lite"/>
    </source>
</evidence>
<dbReference type="InterPro" id="IPR001452">
    <property type="entry name" value="SH3_domain"/>
</dbReference>
<dbReference type="SUPFAM" id="SSF50044">
    <property type="entry name" value="SH3-domain"/>
    <property type="match status" value="1"/>
</dbReference>
<sequence>MEEITVLLKDVEKFLTQVLGKLGNLPDDVNKERLELSQRLQKFLNLPNKDATKIRKPPAPLPTQAVKEDADEVDEGEYGDVASAIQAHDEDLGEETYDDVVKGDAVVEEMYDDVARGPLVDDQENYDDVAGITQTAETGDPEELYDDVSTENTTKPRSSSKMSNSSETLDAKDVTEPKKASDIADKVYEGSLDKYKAKGILKKFQRRYCVLTPLALYYYENQKDRKQKGQIILPSSDTTIRKGCSSVPDIKDKKLCFELVNNERCFLFKVNKESEVDVWIQHIKAALQTDLSDEQSKLMRQKSIKMNHNDDDDIEDGEDLYECIDTMQQNAPSNSSNDAEPIEEELYELTDQFSQVTETSGSSNEAPVLPSRTKAPSEELEDDEEFEKMDDDMEDYQLPDANAPKPGKPKEDEKPPGVVSRQKPSSGSPTLPPRPNSSQDGPHLPPRVPKSTPGSQKPPELPTRTTPPTAKKPPPVLPSRTTPTLQKKTPSTPAEELEPNTAEPEVAQLPPVKAKPKGEQFDYNKVYVALWNCIADDDDDLPFSRGNYLYVREKIPNSDWWVASLMDIPDIRVGLVPRNYIMPAYDM</sequence>
<dbReference type="Pfam" id="PF14604">
    <property type="entry name" value="SH3_9"/>
    <property type="match status" value="1"/>
</dbReference>
<dbReference type="InterPro" id="IPR011993">
    <property type="entry name" value="PH-like_dom_sf"/>
</dbReference>
<feature type="region of interest" description="Disordered" evidence="6">
    <location>
        <begin position="133"/>
        <end position="177"/>
    </location>
</feature>
<evidence type="ECO:0000313" key="8">
    <source>
        <dbReference type="Proteomes" id="UP001152795"/>
    </source>
</evidence>
<dbReference type="InterPro" id="IPR001849">
    <property type="entry name" value="PH_domain"/>
</dbReference>
<dbReference type="Gene3D" id="2.30.30.40">
    <property type="entry name" value="SH3 Domains"/>
    <property type="match status" value="1"/>
</dbReference>
<protein>
    <submittedName>
        <fullName evidence="7">Src kinase-associated phospho 2-like</fullName>
    </submittedName>
</protein>
<feature type="compositionally biased region" description="Acidic residues" evidence="6">
    <location>
        <begin position="139"/>
        <end position="149"/>
    </location>
</feature>
<dbReference type="AlphaFoldDB" id="A0A6S7HBG2"/>
<keyword evidence="5" id="KW-0597">Phosphoprotein</keyword>
<comment type="caution">
    <text evidence="7">The sequence shown here is derived from an EMBL/GenBank/DDBJ whole genome shotgun (WGS) entry which is preliminary data.</text>
</comment>
<dbReference type="PROSITE" id="PS50002">
    <property type="entry name" value="SH3"/>
    <property type="match status" value="1"/>
</dbReference>
<keyword evidence="8" id="KW-1185">Reference proteome</keyword>
<evidence type="ECO:0000256" key="2">
    <source>
        <dbReference type="ARBA" id="ARBA00005864"/>
    </source>
</evidence>
<keyword evidence="7" id="KW-0808">Transferase</keyword>
<keyword evidence="7" id="KW-0418">Kinase</keyword>
<dbReference type="SMART" id="SM00326">
    <property type="entry name" value="SH3"/>
    <property type="match status" value="1"/>
</dbReference>
<dbReference type="Gene3D" id="2.30.29.30">
    <property type="entry name" value="Pleckstrin-homology domain (PH domain)/Phosphotyrosine-binding domain (PTB)"/>
    <property type="match status" value="1"/>
</dbReference>
<reference evidence="7" key="1">
    <citation type="submission" date="2020-04" db="EMBL/GenBank/DDBJ databases">
        <authorList>
            <person name="Alioto T."/>
            <person name="Alioto T."/>
            <person name="Gomez Garrido J."/>
        </authorList>
    </citation>
    <scope>NUCLEOTIDE SEQUENCE</scope>
    <source>
        <strain evidence="7">A484AB</strain>
    </source>
</reference>
<evidence type="ECO:0000256" key="1">
    <source>
        <dbReference type="ARBA" id="ARBA00004496"/>
    </source>
</evidence>
<dbReference type="SUPFAM" id="SSF50729">
    <property type="entry name" value="PH domain-like"/>
    <property type="match status" value="1"/>
</dbReference>
<evidence type="ECO:0000313" key="7">
    <source>
        <dbReference type="EMBL" id="CAB4000310.1"/>
    </source>
</evidence>
<dbReference type="Proteomes" id="UP001152795">
    <property type="component" value="Unassembled WGS sequence"/>
</dbReference>